<proteinExistence type="predicted"/>
<accession>A0A977KCF1</accession>
<dbReference type="KEGG" id="ipc:IPA_03330"/>
<dbReference type="AlphaFoldDB" id="A0A977KCF1"/>
<reference evidence="1" key="1">
    <citation type="submission" date="2013-11" db="EMBL/GenBank/DDBJ databases">
        <title>Comparative genomics of Ignicoccus.</title>
        <authorList>
            <person name="Podar M."/>
        </authorList>
    </citation>
    <scope>NUCLEOTIDE SEQUENCE</scope>
    <source>
        <strain evidence="1">DSM 13166</strain>
    </source>
</reference>
<organism evidence="1 2">
    <name type="scientific">Ignicoccus pacificus DSM 13166</name>
    <dbReference type="NCBI Taxonomy" id="940294"/>
    <lineage>
        <taxon>Archaea</taxon>
        <taxon>Thermoproteota</taxon>
        <taxon>Thermoprotei</taxon>
        <taxon>Desulfurococcales</taxon>
        <taxon>Desulfurococcaceae</taxon>
        <taxon>Ignicoccus</taxon>
    </lineage>
</organism>
<gene>
    <name evidence="1" type="ORF">IPA_03330</name>
</gene>
<evidence type="ECO:0000313" key="1">
    <source>
        <dbReference type="EMBL" id="UXD22301.1"/>
    </source>
</evidence>
<dbReference type="Proteomes" id="UP001063698">
    <property type="component" value="Chromosome"/>
</dbReference>
<dbReference type="EMBL" id="CP006868">
    <property type="protein sequence ID" value="UXD22301.1"/>
    <property type="molecule type" value="Genomic_DNA"/>
</dbReference>
<sequence>MSPYGFIYVKHNKDFTISLLVDVGSELYYGILEVYTELPEPRPRRGPSFISAVAAEAARLVVDMYNNMKTEGSGERIVLSYENMKADLKNMCKVTDKKKAPSAIRLSEIRSGVEAICSSPIYVSLEDVLSDLPMLAAGAVRGVSKALRPICYTDPLVVVIAESSLGTTIVTSGMEEANISEEMFMA</sequence>
<evidence type="ECO:0000313" key="2">
    <source>
        <dbReference type="Proteomes" id="UP001063698"/>
    </source>
</evidence>
<name>A0A977KCF1_9CREN</name>
<keyword evidence="2" id="KW-1185">Reference proteome</keyword>
<protein>
    <submittedName>
        <fullName evidence="1">Uncharacterized protein</fullName>
    </submittedName>
</protein>